<sequence>MFKKLAVYGTAGLIATGVISQTRLGSYVGTLFNQVTTGLQESVSPELELERIKFELSHLDQDIDHATTQLAEETTAIRLLNEEITATRERLEQSEVALRKRGEELKKGQVNVSIAGRTPSIDEATRLLREDVDRLGSQRRELANQERILSLRQNTQSLVAKQRETLVRQKAELTAAVAEMESDLKLVRLEQMESQYQSDDTRLADIKKSLKDLRRKVMVQKEKLNLVNQVEEQPTGGESVDEILGRLNGPAARE</sequence>
<keyword evidence="1" id="KW-0175">Coiled coil</keyword>
<evidence type="ECO:0000256" key="1">
    <source>
        <dbReference type="SAM" id="Coils"/>
    </source>
</evidence>
<dbReference type="InParanoid" id="A0A6C2YR67"/>
<organism evidence="3">
    <name type="scientific">Tuwongella immobilis</name>
    <dbReference type="NCBI Taxonomy" id="692036"/>
    <lineage>
        <taxon>Bacteria</taxon>
        <taxon>Pseudomonadati</taxon>
        <taxon>Planctomycetota</taxon>
        <taxon>Planctomycetia</taxon>
        <taxon>Gemmatales</taxon>
        <taxon>Gemmataceae</taxon>
        <taxon>Tuwongella</taxon>
    </lineage>
</organism>
<dbReference type="EMBL" id="LR586016">
    <property type="protein sequence ID" value="VIP03894.1"/>
    <property type="molecule type" value="Genomic_DNA"/>
</dbReference>
<feature type="coiled-coil region" evidence="1">
    <location>
        <begin position="163"/>
        <end position="223"/>
    </location>
</feature>
<evidence type="ECO:0000313" key="3">
    <source>
        <dbReference type="EMBL" id="VIP03894.1"/>
    </source>
</evidence>
<reference evidence="3" key="1">
    <citation type="submission" date="2019-04" db="EMBL/GenBank/DDBJ databases">
        <authorList>
            <consortium name="Science for Life Laboratories"/>
        </authorList>
    </citation>
    <scope>NUCLEOTIDE SEQUENCE</scope>
    <source>
        <strain evidence="3">MBLW1</strain>
    </source>
</reference>
<evidence type="ECO:0000313" key="4">
    <source>
        <dbReference type="Proteomes" id="UP000464378"/>
    </source>
</evidence>
<accession>A0A6C2YR67</accession>
<proteinExistence type="predicted"/>
<dbReference type="EMBL" id="LR593887">
    <property type="protein sequence ID" value="VTS05155.1"/>
    <property type="molecule type" value="Genomic_DNA"/>
</dbReference>
<keyword evidence="4" id="KW-1185">Reference proteome</keyword>
<dbReference type="RefSeq" id="WP_162659040.1">
    <property type="nucleotide sequence ID" value="NZ_LR593887.1"/>
</dbReference>
<feature type="coiled-coil region" evidence="1">
    <location>
        <begin position="63"/>
        <end position="101"/>
    </location>
</feature>
<gene>
    <name evidence="3" type="ORF">GMBLW1_00660</name>
</gene>
<dbReference type="KEGG" id="tim:GMBLW1_00660"/>
<dbReference type="AlphaFoldDB" id="A0A6C2YR67"/>
<dbReference type="Proteomes" id="UP000464378">
    <property type="component" value="Chromosome"/>
</dbReference>
<protein>
    <submittedName>
        <fullName evidence="3">Signal peptide-containing protein</fullName>
    </submittedName>
</protein>
<name>A0A6C2YR67_9BACT</name>
<evidence type="ECO:0000256" key="2">
    <source>
        <dbReference type="SAM" id="MobiDB-lite"/>
    </source>
</evidence>
<feature type="region of interest" description="Disordered" evidence="2">
    <location>
        <begin position="230"/>
        <end position="254"/>
    </location>
</feature>